<organism evidence="1 2">
    <name type="scientific">Plastorhodobacter daqingensis</name>
    <dbReference type="NCBI Taxonomy" id="1387281"/>
    <lineage>
        <taxon>Bacteria</taxon>
        <taxon>Pseudomonadati</taxon>
        <taxon>Pseudomonadota</taxon>
        <taxon>Alphaproteobacteria</taxon>
        <taxon>Rhodobacterales</taxon>
        <taxon>Paracoccaceae</taxon>
        <taxon>Plastorhodobacter</taxon>
    </lineage>
</organism>
<evidence type="ECO:0008006" key="3">
    <source>
        <dbReference type="Google" id="ProtNLM"/>
    </source>
</evidence>
<name>A0ABW2UKI5_9RHOB</name>
<dbReference type="InterPro" id="IPR012337">
    <property type="entry name" value="RNaseH-like_sf"/>
</dbReference>
<proteinExistence type="predicted"/>
<gene>
    <name evidence="1" type="ORF">ACFQXB_13525</name>
</gene>
<dbReference type="Gene3D" id="3.30.420.10">
    <property type="entry name" value="Ribonuclease H-like superfamily/Ribonuclease H"/>
    <property type="match status" value="1"/>
</dbReference>
<dbReference type="RefSeq" id="WP_377405251.1">
    <property type="nucleotide sequence ID" value="NZ_JBHTFQ010000007.1"/>
</dbReference>
<evidence type="ECO:0000313" key="1">
    <source>
        <dbReference type="EMBL" id="MFC7705216.1"/>
    </source>
</evidence>
<accession>A0ABW2UKI5</accession>
<reference evidence="2" key="1">
    <citation type="journal article" date="2019" name="Int. J. Syst. Evol. Microbiol.">
        <title>The Global Catalogue of Microorganisms (GCM) 10K type strain sequencing project: providing services to taxonomists for standard genome sequencing and annotation.</title>
        <authorList>
            <consortium name="The Broad Institute Genomics Platform"/>
            <consortium name="The Broad Institute Genome Sequencing Center for Infectious Disease"/>
            <person name="Wu L."/>
            <person name="Ma J."/>
        </authorList>
    </citation>
    <scope>NUCLEOTIDE SEQUENCE [LARGE SCALE GENOMIC DNA]</scope>
    <source>
        <strain evidence="2">CGMCC 1.12750</strain>
    </source>
</reference>
<evidence type="ECO:0000313" key="2">
    <source>
        <dbReference type="Proteomes" id="UP001596516"/>
    </source>
</evidence>
<dbReference type="EMBL" id="JBHTFQ010000007">
    <property type="protein sequence ID" value="MFC7705216.1"/>
    <property type="molecule type" value="Genomic_DNA"/>
</dbReference>
<dbReference type="SUPFAM" id="SSF53098">
    <property type="entry name" value="Ribonuclease H-like"/>
    <property type="match status" value="1"/>
</dbReference>
<dbReference type="InterPro" id="IPR036397">
    <property type="entry name" value="RNaseH_sf"/>
</dbReference>
<keyword evidence="2" id="KW-1185">Reference proteome</keyword>
<comment type="caution">
    <text evidence="1">The sequence shown here is derived from an EMBL/GenBank/DDBJ whole genome shotgun (WGS) entry which is preliminary data.</text>
</comment>
<protein>
    <recommendedName>
        <fullName evidence="3">Integrase catalytic domain-containing protein</fullName>
    </recommendedName>
</protein>
<dbReference type="Proteomes" id="UP001596516">
    <property type="component" value="Unassembled WGS sequence"/>
</dbReference>
<sequence length="102" mass="11129">MVELGISSAAGRRFSLAGSALLPKREVRLFLARPLLCQRCREADQRPQHFAQVCPGQLSLCLETISDRVDVAAVDALIRIYGKPACIVSDNGTEFTSKAILK</sequence>